<dbReference type="SMART" id="SM00513">
    <property type="entry name" value="SAP"/>
    <property type="match status" value="1"/>
</dbReference>
<dbReference type="SMART" id="SM00449">
    <property type="entry name" value="SPRY"/>
    <property type="match status" value="1"/>
</dbReference>
<dbReference type="PROSITE" id="PS50188">
    <property type="entry name" value="B302_SPRY"/>
    <property type="match status" value="1"/>
</dbReference>
<dbReference type="Proteomes" id="UP000314986">
    <property type="component" value="Unassembled WGS sequence"/>
</dbReference>
<dbReference type="Pfam" id="PF02037">
    <property type="entry name" value="SAP"/>
    <property type="match status" value="1"/>
</dbReference>
<dbReference type="InterPro" id="IPR001870">
    <property type="entry name" value="B30.2/SPRY"/>
</dbReference>
<dbReference type="GO" id="GO:0003723">
    <property type="term" value="F:RNA binding"/>
    <property type="evidence" value="ECO:0007669"/>
    <property type="project" value="TreeGrafter"/>
</dbReference>
<dbReference type="GO" id="GO:1990841">
    <property type="term" value="F:promoter-specific chromatin binding"/>
    <property type="evidence" value="ECO:0007669"/>
    <property type="project" value="TreeGrafter"/>
</dbReference>
<dbReference type="InterPro" id="IPR027417">
    <property type="entry name" value="P-loop_NTPase"/>
</dbReference>
<keyword evidence="2" id="KW-0488">Methylation</keyword>
<evidence type="ECO:0000256" key="1">
    <source>
        <dbReference type="ARBA" id="ARBA00004123"/>
    </source>
</evidence>
<feature type="domain" description="B30.2/SPRY" evidence="6">
    <location>
        <begin position="80"/>
        <end position="275"/>
    </location>
</feature>
<dbReference type="PANTHER" id="PTHR12381">
    <property type="entry name" value="HETEROGENEOUS NUCLEAR RIBONUCLEOPROTEIN U FAMILY MEMBER"/>
    <property type="match status" value="1"/>
</dbReference>
<dbReference type="SUPFAM" id="SSF68906">
    <property type="entry name" value="SAP domain"/>
    <property type="match status" value="1"/>
</dbReference>
<feature type="region of interest" description="Disordered" evidence="5">
    <location>
        <begin position="481"/>
        <end position="548"/>
    </location>
</feature>
<dbReference type="Pfam" id="PF13671">
    <property type="entry name" value="AAA_33"/>
    <property type="match status" value="1"/>
</dbReference>
<evidence type="ECO:0000256" key="2">
    <source>
        <dbReference type="ARBA" id="ARBA00022481"/>
    </source>
</evidence>
<dbReference type="SUPFAM" id="SSF52540">
    <property type="entry name" value="P-loop containing nucleoside triphosphate hydrolases"/>
    <property type="match status" value="1"/>
</dbReference>
<reference evidence="9" key="2">
    <citation type="journal article" date="2007" name="PLoS Biol.">
        <title>Survey sequencing and comparative analysis of the elephant shark (Callorhinchus milii) genome.</title>
        <authorList>
            <person name="Venkatesh B."/>
            <person name="Kirkness E.F."/>
            <person name="Loh Y.H."/>
            <person name="Halpern A.L."/>
            <person name="Lee A.P."/>
            <person name="Johnson J."/>
            <person name="Dandona N."/>
            <person name="Viswanathan L.D."/>
            <person name="Tay A."/>
            <person name="Venter J.C."/>
            <person name="Strausberg R.L."/>
            <person name="Brenner S."/>
        </authorList>
    </citation>
    <scope>NUCLEOTIDE SEQUENCE [LARGE SCALE GENOMIC DNA]</scope>
</reference>
<dbReference type="GO" id="GO:0000380">
    <property type="term" value="P:alternative mRNA splicing, via spliceosome"/>
    <property type="evidence" value="ECO:0007669"/>
    <property type="project" value="TreeGrafter"/>
</dbReference>
<dbReference type="PROSITE" id="PS50800">
    <property type="entry name" value="SAP"/>
    <property type="match status" value="1"/>
</dbReference>
<reference evidence="8" key="5">
    <citation type="submission" date="2025-09" db="UniProtKB">
        <authorList>
            <consortium name="Ensembl"/>
        </authorList>
    </citation>
    <scope>IDENTIFICATION</scope>
</reference>
<organism evidence="8 9">
    <name type="scientific">Callorhinchus milii</name>
    <name type="common">Ghost shark</name>
    <dbReference type="NCBI Taxonomy" id="7868"/>
    <lineage>
        <taxon>Eukaryota</taxon>
        <taxon>Metazoa</taxon>
        <taxon>Chordata</taxon>
        <taxon>Craniata</taxon>
        <taxon>Vertebrata</taxon>
        <taxon>Chondrichthyes</taxon>
        <taxon>Holocephali</taxon>
        <taxon>Chimaeriformes</taxon>
        <taxon>Callorhinchidae</taxon>
        <taxon>Callorhinchus</taxon>
    </lineage>
</organism>
<dbReference type="GO" id="GO:0005634">
    <property type="term" value="C:nucleus"/>
    <property type="evidence" value="ECO:0007669"/>
    <property type="project" value="UniProtKB-SubCell"/>
</dbReference>
<feature type="compositionally biased region" description="Basic and acidic residues" evidence="5">
    <location>
        <begin position="481"/>
        <end position="494"/>
    </location>
</feature>
<dbReference type="GO" id="GO:1990904">
    <property type="term" value="C:ribonucleoprotein complex"/>
    <property type="evidence" value="ECO:0007669"/>
    <property type="project" value="TreeGrafter"/>
</dbReference>
<dbReference type="Gene3D" id="1.10.720.30">
    <property type="entry name" value="SAP domain"/>
    <property type="match status" value="1"/>
</dbReference>
<dbReference type="Ensembl" id="ENSCMIT00000046881.1">
    <property type="protein sequence ID" value="ENSCMIP00000046222.1"/>
    <property type="gene ID" value="ENSCMIG00000018940.1"/>
</dbReference>
<feature type="domain" description="SAP" evidence="7">
    <location>
        <begin position="6"/>
        <end position="40"/>
    </location>
</feature>
<dbReference type="GO" id="GO:0045944">
    <property type="term" value="P:positive regulation of transcription by RNA polymerase II"/>
    <property type="evidence" value="ECO:0007669"/>
    <property type="project" value="TreeGrafter"/>
</dbReference>
<dbReference type="InterPro" id="IPR043136">
    <property type="entry name" value="B30.2/SPRY_sf"/>
</dbReference>
<dbReference type="CDD" id="cd12884">
    <property type="entry name" value="SPRY_hnRNP"/>
    <property type="match status" value="1"/>
</dbReference>
<evidence type="ECO:0000259" key="7">
    <source>
        <dbReference type="PROSITE" id="PS50800"/>
    </source>
</evidence>
<evidence type="ECO:0000313" key="8">
    <source>
        <dbReference type="Ensembl" id="ENSCMIP00000046222.1"/>
    </source>
</evidence>
<dbReference type="FunFam" id="3.40.50.300:FF:000355">
    <property type="entry name" value="Heterogeneous nuclear ribonucleoprotein U-like 1, isoform CRA_a"/>
    <property type="match status" value="1"/>
</dbReference>
<keyword evidence="3" id="KW-0597">Phosphoprotein</keyword>
<dbReference type="AlphaFoldDB" id="A0A4W3JTX8"/>
<dbReference type="InterPro" id="IPR035778">
    <property type="entry name" value="SPRY_hnRNP_U"/>
</dbReference>
<dbReference type="InterPro" id="IPR013320">
    <property type="entry name" value="ConA-like_dom_sf"/>
</dbReference>
<dbReference type="FunFam" id="2.60.120.920:FF:000006">
    <property type="entry name" value="heterogeneous nuclear ribonucleoprotein U isoform X1"/>
    <property type="match status" value="1"/>
</dbReference>
<evidence type="ECO:0000256" key="3">
    <source>
        <dbReference type="ARBA" id="ARBA00022553"/>
    </source>
</evidence>
<evidence type="ECO:0000313" key="9">
    <source>
        <dbReference type="Proteomes" id="UP000314986"/>
    </source>
</evidence>
<sequence>MSDVNVKKLKVSELKEELKKRGLGVQGLKAELQERLQAALDKESADHEAIILEEDEAGGGGGGGGAGEHRELIINFFILRAKSPQPPVEEEEEDFDDTVVALDTYNCDLHFKINRNRFGAMPLTMEGFAYLWAGGRASYGVTMGKVCFEMKVIEKIPVKHLPPDQTDPHEVRVGWSFASSSMLLGEKEFSFGYSGTGTKSSNCKSEEYGEKFGENDVIGCFFTFGDEVELSYSKNGQDLGVAFKISKDDLAGRALFPHVLCHNCAVEFNFGQEETPFLPTPEGFTFLQQVPLEERVRGPKGPTTKGECEVLMMVGLPGAGKSVWASKHAAEHPGKYNILGTNNIMDIMKVLSFKRQKTDGGKLTTLIQQATQCLSKFIEIAARKKRNYILDQTNVCAAAQRRKMCLFAGFQRKAVVICPSDEEYKERSKKKAEEEGKDVPEHAVLKMKGIFALPEAGDFLTDVSYVELQKEDAEKLLEKYKEESKAALPPEKRPNTNAGKRGQNRGRGGQRGGMNQFNRGGQRGRGGYQNRGNFRANRGQYNNRRGGNNMIRGFVHNQSFSPRGGYNRGGFIERSTYRERGAYNNRGAPNNHRGSGSQRGAYVQVRNILPSLSNCFFLVADWAIFFAA</sequence>
<dbReference type="PANTHER" id="PTHR12381:SF11">
    <property type="entry name" value="HETEROGENEOUS NUCLEAR RIBONUCLEOPROTEIN U"/>
    <property type="match status" value="1"/>
</dbReference>
<name>A0A4W3JTX8_CALMI</name>
<evidence type="ECO:0000256" key="4">
    <source>
        <dbReference type="ARBA" id="ARBA00023242"/>
    </source>
</evidence>
<protein>
    <submittedName>
        <fullName evidence="8">Heterogeneous nuclear ribonucleoprotein Ub</fullName>
    </submittedName>
</protein>
<dbReference type="InterPro" id="IPR003034">
    <property type="entry name" value="SAP_dom"/>
</dbReference>
<dbReference type="Pfam" id="PF00622">
    <property type="entry name" value="SPRY"/>
    <property type="match status" value="1"/>
</dbReference>
<comment type="subcellular location">
    <subcellularLocation>
        <location evidence="1">Nucleus</location>
    </subcellularLocation>
</comment>
<feature type="compositionally biased region" description="Low complexity" evidence="5">
    <location>
        <begin position="530"/>
        <end position="548"/>
    </location>
</feature>
<dbReference type="InterPro" id="IPR036361">
    <property type="entry name" value="SAP_dom_sf"/>
</dbReference>
<reference evidence="9" key="1">
    <citation type="journal article" date="2006" name="Science">
        <title>Ancient noncoding elements conserved in the human genome.</title>
        <authorList>
            <person name="Venkatesh B."/>
            <person name="Kirkness E.F."/>
            <person name="Loh Y.H."/>
            <person name="Halpern A.L."/>
            <person name="Lee A.P."/>
            <person name="Johnson J."/>
            <person name="Dandona N."/>
            <person name="Viswanathan L.D."/>
            <person name="Tay A."/>
            <person name="Venter J.C."/>
            <person name="Strausberg R.L."/>
            <person name="Brenner S."/>
        </authorList>
    </citation>
    <scope>NUCLEOTIDE SEQUENCE [LARGE SCALE GENOMIC DNA]</scope>
</reference>
<keyword evidence="4" id="KW-0539">Nucleus</keyword>
<dbReference type="Gene3D" id="3.40.50.300">
    <property type="entry name" value="P-loop containing nucleotide triphosphate hydrolases"/>
    <property type="match status" value="1"/>
</dbReference>
<proteinExistence type="predicted"/>
<dbReference type="InterPro" id="IPR003877">
    <property type="entry name" value="SPRY_dom"/>
</dbReference>
<dbReference type="SUPFAM" id="SSF49899">
    <property type="entry name" value="Concanavalin A-like lectins/glucanases"/>
    <property type="match status" value="1"/>
</dbReference>
<dbReference type="GeneTree" id="ENSGT00940000156546"/>
<reference evidence="9" key="3">
    <citation type="journal article" date="2014" name="Nature">
        <title>Elephant shark genome provides unique insights into gnathostome evolution.</title>
        <authorList>
            <consortium name="International Elephant Shark Genome Sequencing Consortium"/>
            <person name="Venkatesh B."/>
            <person name="Lee A.P."/>
            <person name="Ravi V."/>
            <person name="Maurya A.K."/>
            <person name="Lian M.M."/>
            <person name="Swann J.B."/>
            <person name="Ohta Y."/>
            <person name="Flajnik M.F."/>
            <person name="Sutoh Y."/>
            <person name="Kasahara M."/>
            <person name="Hoon S."/>
            <person name="Gangu V."/>
            <person name="Roy S.W."/>
            <person name="Irimia M."/>
            <person name="Korzh V."/>
            <person name="Kondrychyn I."/>
            <person name="Lim Z.W."/>
            <person name="Tay B.H."/>
            <person name="Tohari S."/>
            <person name="Kong K.W."/>
            <person name="Ho S."/>
            <person name="Lorente-Galdos B."/>
            <person name="Quilez J."/>
            <person name="Marques-Bonet T."/>
            <person name="Raney B.J."/>
            <person name="Ingham P.W."/>
            <person name="Tay A."/>
            <person name="Hillier L.W."/>
            <person name="Minx P."/>
            <person name="Boehm T."/>
            <person name="Wilson R.K."/>
            <person name="Brenner S."/>
            <person name="Warren W.C."/>
        </authorList>
    </citation>
    <scope>NUCLEOTIDE SEQUENCE [LARGE SCALE GENOMIC DNA]</scope>
</reference>
<evidence type="ECO:0000256" key="5">
    <source>
        <dbReference type="SAM" id="MobiDB-lite"/>
    </source>
</evidence>
<reference evidence="8" key="4">
    <citation type="submission" date="2025-08" db="UniProtKB">
        <authorList>
            <consortium name="Ensembl"/>
        </authorList>
    </citation>
    <scope>IDENTIFICATION</scope>
</reference>
<keyword evidence="9" id="KW-1185">Reference proteome</keyword>
<evidence type="ECO:0000259" key="6">
    <source>
        <dbReference type="PROSITE" id="PS50188"/>
    </source>
</evidence>
<dbReference type="Gene3D" id="2.60.120.920">
    <property type="match status" value="1"/>
</dbReference>
<accession>A0A4W3JTX8</accession>